<name>A0ABV6RVN6_9GAMM</name>
<evidence type="ECO:0000256" key="1">
    <source>
        <dbReference type="SAM" id="MobiDB-lite"/>
    </source>
</evidence>
<feature type="region of interest" description="Disordered" evidence="1">
    <location>
        <begin position="17"/>
        <end position="38"/>
    </location>
</feature>
<keyword evidence="5" id="KW-1185">Reference proteome</keyword>
<reference evidence="4 5" key="1">
    <citation type="submission" date="2024-09" db="EMBL/GenBank/DDBJ databases">
        <authorList>
            <person name="Sun Q."/>
            <person name="Mori K."/>
        </authorList>
    </citation>
    <scope>NUCLEOTIDE SEQUENCE [LARGE SCALE GENOMIC DNA]</scope>
    <source>
        <strain evidence="4 5">KCTC 23076</strain>
    </source>
</reference>
<dbReference type="PROSITE" id="PS51186">
    <property type="entry name" value="GNAT"/>
    <property type="match status" value="1"/>
</dbReference>
<evidence type="ECO:0000313" key="4">
    <source>
        <dbReference type="EMBL" id="MFC0681041.1"/>
    </source>
</evidence>
<feature type="domain" description="N-acetyltransferase" evidence="2">
    <location>
        <begin position="1"/>
        <end position="145"/>
    </location>
</feature>
<dbReference type="PROSITE" id="PS51729">
    <property type="entry name" value="GNAT_YJDJ"/>
    <property type="match status" value="1"/>
</dbReference>
<feature type="domain" description="N-acetyltransferase" evidence="3">
    <location>
        <begin position="51"/>
        <end position="138"/>
    </location>
</feature>
<dbReference type="EMBL" id="JBHLTG010000006">
    <property type="protein sequence ID" value="MFC0681041.1"/>
    <property type="molecule type" value="Genomic_DNA"/>
</dbReference>
<evidence type="ECO:0000259" key="2">
    <source>
        <dbReference type="PROSITE" id="PS51186"/>
    </source>
</evidence>
<dbReference type="InterPro" id="IPR000182">
    <property type="entry name" value="GNAT_dom"/>
</dbReference>
<comment type="caution">
    <text evidence="4">The sequence shown here is derived from an EMBL/GenBank/DDBJ whole genome shotgun (WGS) entry which is preliminary data.</text>
</comment>
<dbReference type="RefSeq" id="WP_386673287.1">
    <property type="nucleotide sequence ID" value="NZ_JBHLTG010000006.1"/>
</dbReference>
<dbReference type="EC" id="2.3.1.-" evidence="4"/>
<dbReference type="Gene3D" id="3.40.630.30">
    <property type="match status" value="1"/>
</dbReference>
<dbReference type="Pfam" id="PF14542">
    <property type="entry name" value="Acetyltransf_CG"/>
    <property type="match status" value="1"/>
</dbReference>
<sequence length="145" mass="15751">MARDAFEYPDVAGYPDGSGFLDQGTALSPEDGGSLEYTTPSAEAETEFVVRDDVAAFEFQALIGRRVVGLIRYAGRDSGPLVLRSTFVEPVQRGRGIATALIAHVLDDLRDRGQRVAVECGQIRGFIDAHPEYRDLVVPASPPRD</sequence>
<dbReference type="SUPFAM" id="SSF55729">
    <property type="entry name" value="Acyl-CoA N-acyltransferases (Nat)"/>
    <property type="match status" value="1"/>
</dbReference>
<evidence type="ECO:0000259" key="3">
    <source>
        <dbReference type="PROSITE" id="PS51729"/>
    </source>
</evidence>
<dbReference type="CDD" id="cd04301">
    <property type="entry name" value="NAT_SF"/>
    <property type="match status" value="1"/>
</dbReference>
<protein>
    <submittedName>
        <fullName evidence="4">GNAT family N-acetyltransferase</fullName>
        <ecNumber evidence="4">2.3.1.-</ecNumber>
    </submittedName>
</protein>
<keyword evidence="4" id="KW-0808">Transferase</keyword>
<dbReference type="GO" id="GO:0016746">
    <property type="term" value="F:acyltransferase activity"/>
    <property type="evidence" value="ECO:0007669"/>
    <property type="project" value="UniProtKB-KW"/>
</dbReference>
<evidence type="ECO:0000313" key="5">
    <source>
        <dbReference type="Proteomes" id="UP001589896"/>
    </source>
</evidence>
<dbReference type="InterPro" id="IPR031165">
    <property type="entry name" value="GNAT_YJDJ"/>
</dbReference>
<proteinExistence type="predicted"/>
<accession>A0ABV6RVN6</accession>
<keyword evidence="4" id="KW-0012">Acyltransferase</keyword>
<gene>
    <name evidence="4" type="ORF">ACFFGH_24705</name>
</gene>
<organism evidence="4 5">
    <name type="scientific">Lysobacter korlensis</name>
    <dbReference type="NCBI Taxonomy" id="553636"/>
    <lineage>
        <taxon>Bacteria</taxon>
        <taxon>Pseudomonadati</taxon>
        <taxon>Pseudomonadota</taxon>
        <taxon>Gammaproteobacteria</taxon>
        <taxon>Lysobacterales</taxon>
        <taxon>Lysobacteraceae</taxon>
        <taxon>Lysobacter</taxon>
    </lineage>
</organism>
<dbReference type="InterPro" id="IPR016181">
    <property type="entry name" value="Acyl_CoA_acyltransferase"/>
</dbReference>
<dbReference type="Proteomes" id="UP001589896">
    <property type="component" value="Unassembled WGS sequence"/>
</dbReference>